<name>A0A4Y9ZYW3_9AGAM</name>
<evidence type="ECO:0000313" key="2">
    <source>
        <dbReference type="Proteomes" id="UP000298061"/>
    </source>
</evidence>
<dbReference type="Proteomes" id="UP000298061">
    <property type="component" value="Unassembled WGS sequence"/>
</dbReference>
<reference evidence="1 2" key="1">
    <citation type="submission" date="2019-02" db="EMBL/GenBank/DDBJ databases">
        <title>Genome sequencing of the rare red list fungi Hericium alpestre (H. flagellum).</title>
        <authorList>
            <person name="Buettner E."/>
            <person name="Kellner H."/>
        </authorList>
    </citation>
    <scope>NUCLEOTIDE SEQUENCE [LARGE SCALE GENOMIC DNA]</scope>
    <source>
        <strain evidence="1 2">DSM 108284</strain>
    </source>
</reference>
<dbReference type="EMBL" id="SFCI01000536">
    <property type="protein sequence ID" value="TFY79233.1"/>
    <property type="molecule type" value="Genomic_DNA"/>
</dbReference>
<organism evidence="1 2">
    <name type="scientific">Hericium alpestre</name>
    <dbReference type="NCBI Taxonomy" id="135208"/>
    <lineage>
        <taxon>Eukaryota</taxon>
        <taxon>Fungi</taxon>
        <taxon>Dikarya</taxon>
        <taxon>Basidiomycota</taxon>
        <taxon>Agaricomycotina</taxon>
        <taxon>Agaricomycetes</taxon>
        <taxon>Russulales</taxon>
        <taxon>Hericiaceae</taxon>
        <taxon>Hericium</taxon>
    </lineage>
</organism>
<comment type="caution">
    <text evidence="1">The sequence shown here is derived from an EMBL/GenBank/DDBJ whole genome shotgun (WGS) entry which is preliminary data.</text>
</comment>
<accession>A0A4Y9ZYW3</accession>
<sequence>MSAAPRESTAIPASTDPYVRLVREDELDVLADLAADAFINDTMPHYFGGLKTPLADEPADSRTWRKERVVAMTV</sequence>
<evidence type="ECO:0000313" key="1">
    <source>
        <dbReference type="EMBL" id="TFY79233.1"/>
    </source>
</evidence>
<keyword evidence="2" id="KW-1185">Reference proteome</keyword>
<dbReference type="AlphaFoldDB" id="A0A4Y9ZYW3"/>
<proteinExistence type="predicted"/>
<gene>
    <name evidence="1" type="ORF">EWM64_g4781</name>
</gene>
<protein>
    <submittedName>
        <fullName evidence="1">Uncharacterized protein</fullName>
    </submittedName>
</protein>